<evidence type="ECO:0000313" key="5">
    <source>
        <dbReference type="Proteomes" id="UP001149822"/>
    </source>
</evidence>
<reference evidence="4" key="1">
    <citation type="submission" date="2022-12" db="EMBL/GenBank/DDBJ databases">
        <title>Paracoccus sp. EF6 isolated from a lake water.</title>
        <authorList>
            <person name="Liu H."/>
        </authorList>
    </citation>
    <scope>NUCLEOTIDE SEQUENCE</scope>
    <source>
        <strain evidence="4">EF6</strain>
    </source>
</reference>
<proteinExistence type="predicted"/>
<dbReference type="SUPFAM" id="SSF53067">
    <property type="entry name" value="Actin-like ATPase domain"/>
    <property type="match status" value="1"/>
</dbReference>
<protein>
    <submittedName>
        <fullName evidence="4">FGGY-family carbohydrate kinase</fullName>
    </submittedName>
</protein>
<comment type="caution">
    <text evidence="4">The sequence shown here is derived from an EMBL/GenBank/DDBJ whole genome shotgun (WGS) entry which is preliminary data.</text>
</comment>
<keyword evidence="1" id="KW-0808">Transferase</keyword>
<gene>
    <name evidence="4" type="ORF">OU682_03415</name>
</gene>
<dbReference type="Gene3D" id="3.30.420.40">
    <property type="match status" value="1"/>
</dbReference>
<evidence type="ECO:0000313" key="4">
    <source>
        <dbReference type="EMBL" id="MCZ0960666.1"/>
    </source>
</evidence>
<organism evidence="4 5">
    <name type="scientific">Paracoccus benzoatiresistens</name>
    <dbReference type="NCBI Taxonomy" id="2997341"/>
    <lineage>
        <taxon>Bacteria</taxon>
        <taxon>Pseudomonadati</taxon>
        <taxon>Pseudomonadota</taxon>
        <taxon>Alphaproteobacteria</taxon>
        <taxon>Rhodobacterales</taxon>
        <taxon>Paracoccaceae</taxon>
        <taxon>Paracoccus</taxon>
    </lineage>
</organism>
<evidence type="ECO:0000256" key="2">
    <source>
        <dbReference type="ARBA" id="ARBA00022777"/>
    </source>
</evidence>
<dbReference type="EMBL" id="JAPTYD010000002">
    <property type="protein sequence ID" value="MCZ0960666.1"/>
    <property type="molecule type" value="Genomic_DNA"/>
</dbReference>
<evidence type="ECO:0000256" key="1">
    <source>
        <dbReference type="ARBA" id="ARBA00022679"/>
    </source>
</evidence>
<dbReference type="Pfam" id="PF02782">
    <property type="entry name" value="FGGY_C"/>
    <property type="match status" value="1"/>
</dbReference>
<dbReference type="RefSeq" id="WP_268940655.1">
    <property type="nucleotide sequence ID" value="NZ_JAPTYD010000002.1"/>
</dbReference>
<dbReference type="InterPro" id="IPR043129">
    <property type="entry name" value="ATPase_NBD"/>
</dbReference>
<dbReference type="PANTHER" id="PTHR43435">
    <property type="entry name" value="RIBULOKINASE"/>
    <property type="match status" value="1"/>
</dbReference>
<feature type="non-terminal residue" evidence="4">
    <location>
        <position position="1"/>
    </location>
</feature>
<keyword evidence="2 4" id="KW-0418">Kinase</keyword>
<name>A0ABT4J0M1_9RHOB</name>
<evidence type="ECO:0000259" key="3">
    <source>
        <dbReference type="Pfam" id="PF02782"/>
    </source>
</evidence>
<dbReference type="Proteomes" id="UP001149822">
    <property type="component" value="Unassembled WGS sequence"/>
</dbReference>
<dbReference type="GO" id="GO:0016301">
    <property type="term" value="F:kinase activity"/>
    <property type="evidence" value="ECO:0007669"/>
    <property type="project" value="UniProtKB-KW"/>
</dbReference>
<sequence>SLVALYVAGLCGVAYGLRQIIEAQDKAGAPVDRIVISGGAGQLDLVRQLLADGTGKPVLASEAAEPVLLGSAILGAVAAGTFAGMGQAMAAMSRPAAEYAPDATARPVHDARFAAFQKLQAALKNARNA</sequence>
<accession>A0ABT4J0M1</accession>
<dbReference type="InterPro" id="IPR018485">
    <property type="entry name" value="FGGY_C"/>
</dbReference>
<dbReference type="PANTHER" id="PTHR43435:SF4">
    <property type="entry name" value="FGGY CARBOHYDRATE KINASE DOMAIN-CONTAINING PROTEIN"/>
    <property type="match status" value="1"/>
</dbReference>
<feature type="domain" description="Carbohydrate kinase FGGY C-terminal" evidence="3">
    <location>
        <begin position="2"/>
        <end position="79"/>
    </location>
</feature>
<keyword evidence="5" id="KW-1185">Reference proteome</keyword>